<gene>
    <name evidence="2" type="ORF">SAMN04488056_102527</name>
</gene>
<dbReference type="OrthoDB" id="9815212at2"/>
<proteinExistence type="predicted"/>
<keyword evidence="3" id="KW-1185">Reference proteome</keyword>
<dbReference type="RefSeq" id="WP_090070054.1">
    <property type="nucleotide sequence ID" value="NZ_FOVR01000002.1"/>
</dbReference>
<dbReference type="Pfam" id="PF09608">
    <property type="entry name" value="Alph_Pro_TM"/>
    <property type="match status" value="1"/>
</dbReference>
<evidence type="ECO:0008006" key="4">
    <source>
        <dbReference type="Google" id="ProtNLM"/>
    </source>
</evidence>
<accession>A0A1I5DB16</accession>
<dbReference type="STRING" id="655353.SAMN04488056_102527"/>
<sequence>MILSRLSRAIFGARLLLWLGVCMGGTISAAHSERIVADLSERVIKISSNFTGSDIVIFGTIERDRATVSRGEPYDLVVVVRGWDQTLVSRRKARTFGIWINQDRRLYSNAPNFYAMSTTRKLVDIAHPSLLAKLQIGTRYLLLPPTFKPQDRFATYDPFRVAALRQMREKGLYTDDPSSVTFLSKSLFRSTIPIPSNVEVGEYEVTVHLLRGGALLHSSTQKLHVAKTGFEQHAFTLARDHEFFYGLACVLIALFTGWLTGVVFRKN</sequence>
<reference evidence="2 3" key="1">
    <citation type="submission" date="2016-10" db="EMBL/GenBank/DDBJ databases">
        <authorList>
            <person name="de Groot N.N."/>
        </authorList>
    </citation>
    <scope>NUCLEOTIDE SEQUENCE [LARGE SCALE GENOMIC DNA]</scope>
    <source>
        <strain evidence="2 3">CGMCC 1.9157</strain>
    </source>
</reference>
<feature type="transmembrane region" description="Helical" evidence="1">
    <location>
        <begin position="243"/>
        <end position="264"/>
    </location>
</feature>
<evidence type="ECO:0000256" key="1">
    <source>
        <dbReference type="SAM" id="Phobius"/>
    </source>
</evidence>
<keyword evidence="1" id="KW-0472">Membrane</keyword>
<evidence type="ECO:0000313" key="2">
    <source>
        <dbReference type="EMBL" id="SFN95991.1"/>
    </source>
</evidence>
<evidence type="ECO:0000313" key="3">
    <source>
        <dbReference type="Proteomes" id="UP000199236"/>
    </source>
</evidence>
<name>A0A1I5DB16_9HYPH</name>
<dbReference type="AlphaFoldDB" id="A0A1I5DB16"/>
<keyword evidence="1" id="KW-0812">Transmembrane</keyword>
<protein>
    <recommendedName>
        <fullName evidence="4">TIGR02186 family protein</fullName>
    </recommendedName>
</protein>
<dbReference type="EMBL" id="FOVR01000002">
    <property type="protein sequence ID" value="SFN95991.1"/>
    <property type="molecule type" value="Genomic_DNA"/>
</dbReference>
<dbReference type="Proteomes" id="UP000199236">
    <property type="component" value="Unassembled WGS sequence"/>
</dbReference>
<keyword evidence="1" id="KW-1133">Transmembrane helix</keyword>
<organism evidence="2 3">
    <name type="scientific">Cohaesibacter marisflavi</name>
    <dbReference type="NCBI Taxonomy" id="655353"/>
    <lineage>
        <taxon>Bacteria</taxon>
        <taxon>Pseudomonadati</taxon>
        <taxon>Pseudomonadota</taxon>
        <taxon>Alphaproteobacteria</taxon>
        <taxon>Hyphomicrobiales</taxon>
        <taxon>Cohaesibacteraceae</taxon>
    </lineage>
</organism>
<dbReference type="InterPro" id="IPR019088">
    <property type="entry name" value="CHP02186-rel_TM"/>
</dbReference>